<keyword evidence="1" id="KW-1133">Transmembrane helix</keyword>
<dbReference type="PANTHER" id="PTHR33709">
    <property type="entry name" value="OSJNBA0035M09.9 PROTEIN"/>
    <property type="match status" value="1"/>
</dbReference>
<evidence type="ECO:0000313" key="2">
    <source>
        <dbReference type="EMBL" id="KAG9452592.1"/>
    </source>
</evidence>
<reference evidence="2 3" key="1">
    <citation type="submission" date="2021-07" db="EMBL/GenBank/DDBJ databases">
        <title>The Aristolochia fimbriata genome: insights into angiosperm evolution, floral development and chemical biosynthesis.</title>
        <authorList>
            <person name="Jiao Y."/>
        </authorList>
    </citation>
    <scope>NUCLEOTIDE SEQUENCE [LARGE SCALE GENOMIC DNA]</scope>
    <source>
        <strain evidence="2">IBCAS-2021</strain>
        <tissue evidence="2">Leaf</tissue>
    </source>
</reference>
<feature type="transmembrane region" description="Helical" evidence="1">
    <location>
        <begin position="29"/>
        <end position="48"/>
    </location>
</feature>
<keyword evidence="1" id="KW-0472">Membrane</keyword>
<comment type="caution">
    <text evidence="2">The sequence shown here is derived from an EMBL/GenBank/DDBJ whole genome shotgun (WGS) entry which is preliminary data.</text>
</comment>
<dbReference type="AlphaFoldDB" id="A0AAV7EY59"/>
<sequence length="309" mass="34132">MNDLSDTAVGRPQESSVDVHICHPVPKTVVYVLVPLFAFSLALSLFILVAVRNAVFFVAFLLLSSLVLAFLVWNARNFRSNRGVLFFLSTVPDSDLRTAKDGQLVKITGFASCGSLSVESSYEKVSRCIYTSTKLYEYRGIISKLAKISSRTFGWTLAFQESFATDFFILDKKSGITAAVKAGQSTKIIPLITETTLVHTTRRTAAVSPYLKNWLGERNLHLENGLIRLEEGYIKEGCSLTVMGVLTRNNGVAVIVQPPEPFSMGCLWRKFLLPFDIDALILRVTDRGGPEIVPCSSLGQDAANERPRN</sequence>
<evidence type="ECO:0000256" key="1">
    <source>
        <dbReference type="SAM" id="Phobius"/>
    </source>
</evidence>
<dbReference type="Proteomes" id="UP000825729">
    <property type="component" value="Unassembled WGS sequence"/>
</dbReference>
<gene>
    <name evidence="2" type="ORF">H6P81_005496</name>
</gene>
<keyword evidence="1" id="KW-0812">Transmembrane</keyword>
<accession>A0AAV7EY59</accession>
<dbReference type="InterPro" id="IPR040339">
    <property type="entry name" value="At1g16860-like"/>
</dbReference>
<keyword evidence="3" id="KW-1185">Reference proteome</keyword>
<dbReference type="PANTHER" id="PTHR33709:SF20">
    <property type="entry name" value="OS04G0541900 PROTEIN"/>
    <property type="match status" value="1"/>
</dbReference>
<dbReference type="EMBL" id="JAINDJ010000003">
    <property type="protein sequence ID" value="KAG9452592.1"/>
    <property type="molecule type" value="Genomic_DNA"/>
</dbReference>
<protein>
    <submittedName>
        <fullName evidence="2">Uncharacterized protein</fullName>
    </submittedName>
</protein>
<organism evidence="2 3">
    <name type="scientific">Aristolochia fimbriata</name>
    <name type="common">White veined hardy Dutchman's pipe vine</name>
    <dbReference type="NCBI Taxonomy" id="158543"/>
    <lineage>
        <taxon>Eukaryota</taxon>
        <taxon>Viridiplantae</taxon>
        <taxon>Streptophyta</taxon>
        <taxon>Embryophyta</taxon>
        <taxon>Tracheophyta</taxon>
        <taxon>Spermatophyta</taxon>
        <taxon>Magnoliopsida</taxon>
        <taxon>Magnoliidae</taxon>
        <taxon>Piperales</taxon>
        <taxon>Aristolochiaceae</taxon>
        <taxon>Aristolochia</taxon>
    </lineage>
</organism>
<feature type="transmembrane region" description="Helical" evidence="1">
    <location>
        <begin position="54"/>
        <end position="73"/>
    </location>
</feature>
<evidence type="ECO:0000313" key="3">
    <source>
        <dbReference type="Proteomes" id="UP000825729"/>
    </source>
</evidence>
<proteinExistence type="predicted"/>
<name>A0AAV7EY59_ARIFI</name>